<dbReference type="EMBL" id="SOAZ01000028">
    <property type="protein sequence ID" value="TDT50469.1"/>
    <property type="molecule type" value="Genomic_DNA"/>
</dbReference>
<dbReference type="RefSeq" id="WP_133629125.1">
    <property type="nucleotide sequence ID" value="NZ_SOAZ01000028.1"/>
</dbReference>
<keyword evidence="1" id="KW-0472">Membrane</keyword>
<feature type="transmembrane region" description="Helical" evidence="1">
    <location>
        <begin position="101"/>
        <end position="120"/>
    </location>
</feature>
<feature type="transmembrane region" description="Helical" evidence="1">
    <location>
        <begin position="247"/>
        <end position="267"/>
    </location>
</feature>
<feature type="transmembrane region" description="Helical" evidence="1">
    <location>
        <begin position="175"/>
        <end position="196"/>
    </location>
</feature>
<name>A0A4R7K910_9CLOT</name>
<keyword evidence="1" id="KW-0812">Transmembrane</keyword>
<keyword evidence="1" id="KW-1133">Transmembrane helix</keyword>
<sequence>MNGDSNKRAVLETVFLTVISVIFTAVGISVPLFYFVGVFLWPLPAAIIYIKHNAKYSIASIMITAALASTLVHPLSAVEIAVVYGCIGIAIGYSIKNRESAFFTLLLLFAATFISSMMTIKVYSLISGHDIIGDTINSFEQSLNTIKDTYIKYGISKKELDTILKSVYDIEIIKSIIPAILAIYSIIEAFLIYIISNRVFKRLGIDVENVKPFSEFYIPSQLSFAMMAIVILGYIVSSMNYNSSDQYLMNAYLIFSFIFTLDGLAVVSYFLKYRKFPKFIIFIIEAFLIISPLTQIIFYIGLIDYIVNFRRLDVKRIGRNGRL</sequence>
<proteinExistence type="predicted"/>
<dbReference type="OrthoDB" id="1938242at2"/>
<dbReference type="InterPro" id="IPR018710">
    <property type="entry name" value="DUF2232"/>
</dbReference>
<dbReference type="PANTHER" id="PTHR41324:SF1">
    <property type="entry name" value="DUF2232 DOMAIN-CONTAINING PROTEIN"/>
    <property type="match status" value="1"/>
</dbReference>
<dbReference type="AlphaFoldDB" id="A0A4R7K910"/>
<feature type="transmembrane region" description="Helical" evidence="1">
    <location>
        <begin position="9"/>
        <end position="26"/>
    </location>
</feature>
<gene>
    <name evidence="2" type="ORF">EDD71_12810</name>
</gene>
<evidence type="ECO:0000256" key="1">
    <source>
        <dbReference type="SAM" id="Phobius"/>
    </source>
</evidence>
<evidence type="ECO:0000313" key="2">
    <source>
        <dbReference type="EMBL" id="TDT50469.1"/>
    </source>
</evidence>
<feature type="transmembrane region" description="Helical" evidence="1">
    <location>
        <begin position="279"/>
        <end position="307"/>
    </location>
</feature>
<accession>A0A4R7K910</accession>
<dbReference type="Proteomes" id="UP000295325">
    <property type="component" value="Unassembled WGS sequence"/>
</dbReference>
<feature type="transmembrane region" description="Helical" evidence="1">
    <location>
        <begin position="71"/>
        <end position="95"/>
    </location>
</feature>
<protein>
    <submittedName>
        <fullName evidence="2">Uncharacterized protein YybS (DUF2232 family)</fullName>
    </submittedName>
</protein>
<dbReference type="Pfam" id="PF09991">
    <property type="entry name" value="DUF2232"/>
    <property type="match status" value="1"/>
</dbReference>
<feature type="transmembrane region" description="Helical" evidence="1">
    <location>
        <begin position="216"/>
        <end position="235"/>
    </location>
</feature>
<keyword evidence="3" id="KW-1185">Reference proteome</keyword>
<feature type="transmembrane region" description="Helical" evidence="1">
    <location>
        <begin position="32"/>
        <end position="50"/>
    </location>
</feature>
<reference evidence="2 3" key="1">
    <citation type="submission" date="2019-03" db="EMBL/GenBank/DDBJ databases">
        <title>Genomic Encyclopedia of Type Strains, Phase IV (KMG-IV): sequencing the most valuable type-strain genomes for metagenomic binning, comparative biology and taxonomic classification.</title>
        <authorList>
            <person name="Goeker M."/>
        </authorList>
    </citation>
    <scope>NUCLEOTIDE SEQUENCE [LARGE SCALE GENOMIC DNA]</scope>
    <source>
        <strain evidence="2 3">DSM 24455</strain>
    </source>
</reference>
<comment type="caution">
    <text evidence="2">The sequence shown here is derived from an EMBL/GenBank/DDBJ whole genome shotgun (WGS) entry which is preliminary data.</text>
</comment>
<organism evidence="2 3">
    <name type="scientific">Fonticella tunisiensis</name>
    <dbReference type="NCBI Taxonomy" id="1096341"/>
    <lineage>
        <taxon>Bacteria</taxon>
        <taxon>Bacillati</taxon>
        <taxon>Bacillota</taxon>
        <taxon>Clostridia</taxon>
        <taxon>Eubacteriales</taxon>
        <taxon>Clostridiaceae</taxon>
        <taxon>Fonticella</taxon>
    </lineage>
</organism>
<evidence type="ECO:0000313" key="3">
    <source>
        <dbReference type="Proteomes" id="UP000295325"/>
    </source>
</evidence>
<dbReference type="PANTHER" id="PTHR41324">
    <property type="entry name" value="MEMBRANE PROTEIN-RELATED"/>
    <property type="match status" value="1"/>
</dbReference>